<evidence type="ECO:0000256" key="6">
    <source>
        <dbReference type="PIRNR" id="PIRNR002291"/>
    </source>
</evidence>
<keyword evidence="4 6" id="KW-0653">Protein transport</keyword>
<feature type="domain" description="Clathrin/coatomer adaptor adaptin-like N-terminal" evidence="7">
    <location>
        <begin position="19"/>
        <end position="533"/>
    </location>
</feature>
<dbReference type="PIRSF" id="PIRSF002291">
    <property type="entry name" value="AP_complex_beta"/>
    <property type="match status" value="1"/>
</dbReference>
<dbReference type="InterPro" id="IPR026739">
    <property type="entry name" value="AP_beta"/>
</dbReference>
<dbReference type="GeneID" id="90037464"/>
<comment type="subcellular location">
    <subcellularLocation>
        <location evidence="1">Endomembrane system</location>
    </subcellularLocation>
</comment>
<evidence type="ECO:0000313" key="9">
    <source>
        <dbReference type="Proteomes" id="UP001498771"/>
    </source>
</evidence>
<dbReference type="Proteomes" id="UP001498771">
    <property type="component" value="Unassembled WGS sequence"/>
</dbReference>
<comment type="function">
    <text evidence="6">Adaptins are components of the adaptor complexes which link clathrin to receptors in coated vesicles. Clathrin-associated protein complexes are believed to interact with the cytoplasmic tails of membrane proteins, leading to their selection and concentration.</text>
</comment>
<organism evidence="8 9">
    <name type="scientific">Myxozyma melibiosi</name>
    <dbReference type="NCBI Taxonomy" id="54550"/>
    <lineage>
        <taxon>Eukaryota</taxon>
        <taxon>Fungi</taxon>
        <taxon>Dikarya</taxon>
        <taxon>Ascomycota</taxon>
        <taxon>Saccharomycotina</taxon>
        <taxon>Lipomycetes</taxon>
        <taxon>Lipomycetales</taxon>
        <taxon>Lipomycetaceae</taxon>
        <taxon>Myxozyma</taxon>
    </lineage>
</organism>
<keyword evidence="9" id="KW-1185">Reference proteome</keyword>
<sequence>MSDAKFFAKGKAAELRVELKSDKKDKNFARRKTTLKRIVANMTMNNNEMIQLFPDILECMNVDSLEIKKMCFLYLINYARVKPDLANKALSTLLSDINDRSPLIRALALRTMSCVPLGTYARAIVEPLQDLLRDSDPYVRKTAAFGVAKLWAADPNLVEKSGLIESVNQLLVDSNPTVVSAGLAALSDITDKSDGMKLAIGYQDASKLIKILPDCNEWSQTYILTALMSYTPQDTAEALLMAERLSPRLAHSNASVILGTIRVMIYLTNYISDDSAVDMLVRRFGPPLVTLLSKPYEIQYVALRNCFLILQQYPYILQNNIKVFFCKYNDPIYIKVSKLEIIFLLASEENMPEILRELREYASEIDVQFVRKAVRAIGKLAIKIKGSARACIDTLLDLVATRVSYIVQEATIVIKNIFRKYPNKYESIITVLCKNLDSLDEPEAKAAMIWIIGQYADRIENSDEILDDFLFTFKEETIEVQLALLTATVKLFVQRPAKGQELVLQVLKWATEETDNPDLRDRGYMYWRLLSSSSGNADLTRQIVMGEKPAVTVESDKLDDKTLEELTLNIGSLASIYMRPVNQIFKGTKAKQLEQSPALRRAFSDGPVMTQQMNVTSSAAEDGEDDFADTGYRGPDVFAARGDLLSEA</sequence>
<dbReference type="PANTHER" id="PTHR11134">
    <property type="entry name" value="ADAPTOR COMPLEX SUBUNIT BETA FAMILY MEMBER"/>
    <property type="match status" value="1"/>
</dbReference>
<comment type="similarity">
    <text evidence="2 6">Belongs to the adaptor complexes large subunit family.</text>
</comment>
<dbReference type="RefSeq" id="XP_064771655.1">
    <property type="nucleotide sequence ID" value="XM_064911952.1"/>
</dbReference>
<evidence type="ECO:0000313" key="8">
    <source>
        <dbReference type="EMBL" id="KAK7208622.1"/>
    </source>
</evidence>
<dbReference type="InterPro" id="IPR016342">
    <property type="entry name" value="AP_complex_bsu_1_2_4"/>
</dbReference>
<dbReference type="Gene3D" id="1.25.10.10">
    <property type="entry name" value="Leucine-rich Repeat Variant"/>
    <property type="match status" value="1"/>
</dbReference>
<gene>
    <name evidence="8" type="ORF">BZA70DRAFT_274232</name>
</gene>
<protein>
    <recommendedName>
        <fullName evidence="6">AP complex subunit beta</fullName>
    </recommendedName>
</protein>
<evidence type="ECO:0000256" key="5">
    <source>
        <dbReference type="ARBA" id="ARBA00023136"/>
    </source>
</evidence>
<keyword evidence="5 6" id="KW-0472">Membrane</keyword>
<reference evidence="8 9" key="1">
    <citation type="submission" date="2024-03" db="EMBL/GenBank/DDBJ databases">
        <title>Genome-scale model development and genomic sequencing of the oleaginous clade Lipomyces.</title>
        <authorList>
            <consortium name="Lawrence Berkeley National Laboratory"/>
            <person name="Czajka J.J."/>
            <person name="Han Y."/>
            <person name="Kim J."/>
            <person name="Mondo S.J."/>
            <person name="Hofstad B.A."/>
            <person name="Robles A."/>
            <person name="Haridas S."/>
            <person name="Riley R."/>
            <person name="LaButti K."/>
            <person name="Pangilinan J."/>
            <person name="Andreopoulos W."/>
            <person name="Lipzen A."/>
            <person name="Yan J."/>
            <person name="Wang M."/>
            <person name="Ng V."/>
            <person name="Grigoriev I.V."/>
            <person name="Spatafora J.W."/>
            <person name="Magnuson J.K."/>
            <person name="Baker S.E."/>
            <person name="Pomraning K.R."/>
        </authorList>
    </citation>
    <scope>NUCLEOTIDE SEQUENCE [LARGE SCALE GENOMIC DNA]</scope>
    <source>
        <strain evidence="8 9">Phaff 52-87</strain>
    </source>
</reference>
<dbReference type="SUPFAM" id="SSF48371">
    <property type="entry name" value="ARM repeat"/>
    <property type="match status" value="1"/>
</dbReference>
<dbReference type="EMBL" id="JBBJBU010000001">
    <property type="protein sequence ID" value="KAK7208622.1"/>
    <property type="molecule type" value="Genomic_DNA"/>
</dbReference>
<comment type="caution">
    <text evidence="8">The sequence shown here is derived from an EMBL/GenBank/DDBJ whole genome shotgun (WGS) entry which is preliminary data.</text>
</comment>
<proteinExistence type="inferred from homology"/>
<dbReference type="Pfam" id="PF01602">
    <property type="entry name" value="Adaptin_N"/>
    <property type="match status" value="1"/>
</dbReference>
<evidence type="ECO:0000256" key="4">
    <source>
        <dbReference type="ARBA" id="ARBA00022927"/>
    </source>
</evidence>
<evidence type="ECO:0000259" key="7">
    <source>
        <dbReference type="Pfam" id="PF01602"/>
    </source>
</evidence>
<name>A0ABR1FFP9_9ASCO</name>
<dbReference type="InterPro" id="IPR016024">
    <property type="entry name" value="ARM-type_fold"/>
</dbReference>
<keyword evidence="3 6" id="KW-0813">Transport</keyword>
<evidence type="ECO:0000256" key="3">
    <source>
        <dbReference type="ARBA" id="ARBA00022448"/>
    </source>
</evidence>
<accession>A0ABR1FFP9</accession>
<dbReference type="InterPro" id="IPR002553">
    <property type="entry name" value="Clathrin/coatomer_adapt-like_N"/>
</dbReference>
<dbReference type="InterPro" id="IPR011989">
    <property type="entry name" value="ARM-like"/>
</dbReference>
<evidence type="ECO:0000256" key="1">
    <source>
        <dbReference type="ARBA" id="ARBA00004308"/>
    </source>
</evidence>
<evidence type="ECO:0000256" key="2">
    <source>
        <dbReference type="ARBA" id="ARBA00006613"/>
    </source>
</evidence>